<reference evidence="14" key="2">
    <citation type="journal article" date="2007" name="PLoS Biol.">
        <title>Survey sequencing and comparative analysis of the elephant shark (Callorhinchus milii) genome.</title>
        <authorList>
            <person name="Venkatesh B."/>
            <person name="Kirkness E.F."/>
            <person name="Loh Y.H."/>
            <person name="Halpern A.L."/>
            <person name="Lee A.P."/>
            <person name="Johnson J."/>
            <person name="Dandona N."/>
            <person name="Viswanathan L.D."/>
            <person name="Tay A."/>
            <person name="Venter J.C."/>
            <person name="Strausberg R.L."/>
            <person name="Brenner S."/>
        </authorList>
    </citation>
    <scope>NUCLEOTIDE SEQUENCE [LARGE SCALE GENOMIC DNA]</scope>
</reference>
<organism evidence="13 14">
    <name type="scientific">Callorhinchus milii</name>
    <name type="common">Ghost shark</name>
    <dbReference type="NCBI Taxonomy" id="7868"/>
    <lineage>
        <taxon>Eukaryota</taxon>
        <taxon>Metazoa</taxon>
        <taxon>Chordata</taxon>
        <taxon>Craniata</taxon>
        <taxon>Vertebrata</taxon>
        <taxon>Chondrichthyes</taxon>
        <taxon>Holocephali</taxon>
        <taxon>Chimaeriformes</taxon>
        <taxon>Callorhinchidae</taxon>
        <taxon>Callorhinchus</taxon>
    </lineage>
</organism>
<dbReference type="InterPro" id="IPR036772">
    <property type="entry name" value="SRCR-like_dom_sf"/>
</dbReference>
<keyword evidence="4" id="KW-0677">Repeat</keyword>
<proteinExistence type="predicted"/>
<keyword evidence="14" id="KW-1185">Reference proteome</keyword>
<feature type="disulfide bond" evidence="11">
    <location>
        <begin position="447"/>
        <end position="457"/>
    </location>
</feature>
<feature type="disulfide bond" evidence="11">
    <location>
        <begin position="346"/>
        <end position="356"/>
    </location>
</feature>
<keyword evidence="2" id="KW-0964">Secreted</keyword>
<evidence type="ECO:0000259" key="12">
    <source>
        <dbReference type="PROSITE" id="PS50287"/>
    </source>
</evidence>
<evidence type="ECO:0000256" key="1">
    <source>
        <dbReference type="ARBA" id="ARBA00004613"/>
    </source>
</evidence>
<dbReference type="GO" id="GO:0005886">
    <property type="term" value="C:plasma membrane"/>
    <property type="evidence" value="ECO:0007669"/>
    <property type="project" value="TreeGrafter"/>
</dbReference>
<comment type="subunit">
    <text evidence="9">Interacts with LGALS1 and laminin.</text>
</comment>
<feature type="disulfide bond" evidence="11">
    <location>
        <begin position="74"/>
        <end position="135"/>
    </location>
</feature>
<dbReference type="InterPro" id="IPR001190">
    <property type="entry name" value="SRCR"/>
</dbReference>
<feature type="disulfide bond" evidence="11">
    <location>
        <begin position="105"/>
        <end position="115"/>
    </location>
</feature>
<feature type="domain" description="SRCR" evidence="12">
    <location>
        <begin position="277"/>
        <end position="374"/>
    </location>
</feature>
<evidence type="ECO:0000256" key="2">
    <source>
        <dbReference type="ARBA" id="ARBA00022525"/>
    </source>
</evidence>
<comment type="function">
    <text evidence="8">Binds to extracellular matrix proteins. Binds to pathogen-associated molecular patterns (PAMPs) present on the cell walls of Gram-positive and Gram-negative bacteria and fungi, behaving as a pattern recognition receptor (PRR). Induces bacterial and fungal aggregation and subsequent inhibition of PAMP-induced cytokine release. Does not possess intrinsic bactericidal activity. May play a role in the innate defense and homeostasis of certain epithelial surfaces.</text>
</comment>
<feature type="domain" description="SRCR" evidence="12">
    <location>
        <begin position="170"/>
        <end position="258"/>
    </location>
</feature>
<dbReference type="SUPFAM" id="SSF56487">
    <property type="entry name" value="SRCR-like"/>
    <property type="match status" value="4"/>
</dbReference>
<feature type="disulfide bond" evidence="11">
    <location>
        <begin position="239"/>
        <end position="249"/>
    </location>
</feature>
<dbReference type="Proteomes" id="UP000314986">
    <property type="component" value="Unassembled WGS sequence"/>
</dbReference>
<dbReference type="GO" id="GO:0031638">
    <property type="term" value="P:zymogen activation"/>
    <property type="evidence" value="ECO:0007669"/>
    <property type="project" value="TreeGrafter"/>
</dbReference>
<dbReference type="PROSITE" id="PS50287">
    <property type="entry name" value="SRCR_2"/>
    <property type="match status" value="4"/>
</dbReference>
<dbReference type="GO" id="GO:0005615">
    <property type="term" value="C:extracellular space"/>
    <property type="evidence" value="ECO:0007669"/>
    <property type="project" value="TreeGrafter"/>
</dbReference>
<comment type="subcellular location">
    <subcellularLocation>
        <location evidence="1">Secreted</location>
    </subcellularLocation>
</comment>
<evidence type="ECO:0000256" key="6">
    <source>
        <dbReference type="ARBA" id="ARBA00023170"/>
    </source>
</evidence>
<feature type="domain" description="SRCR" evidence="12">
    <location>
        <begin position="36"/>
        <end position="136"/>
    </location>
</feature>
<dbReference type="Pfam" id="PF00530">
    <property type="entry name" value="SRCR"/>
    <property type="match status" value="4"/>
</dbReference>
<dbReference type="GO" id="GO:0004252">
    <property type="term" value="F:serine-type endopeptidase activity"/>
    <property type="evidence" value="ECO:0007669"/>
    <property type="project" value="TreeGrafter"/>
</dbReference>
<dbReference type="FunFam" id="3.10.250.10:FF:000001">
    <property type="entry name" value="Lysyl oxidase 4 isoform X1"/>
    <property type="match status" value="1"/>
</dbReference>
<evidence type="ECO:0000256" key="4">
    <source>
        <dbReference type="ARBA" id="ARBA00022737"/>
    </source>
</evidence>
<reference evidence="14" key="1">
    <citation type="journal article" date="2006" name="Science">
        <title>Ancient noncoding elements conserved in the human genome.</title>
        <authorList>
            <person name="Venkatesh B."/>
            <person name="Kirkness E.F."/>
            <person name="Loh Y.H."/>
            <person name="Halpern A.L."/>
            <person name="Lee A.P."/>
            <person name="Johnson J."/>
            <person name="Dandona N."/>
            <person name="Viswanathan L.D."/>
            <person name="Tay A."/>
            <person name="Venter J.C."/>
            <person name="Strausberg R.L."/>
            <person name="Brenner S."/>
        </authorList>
    </citation>
    <scope>NUCLEOTIDE SEQUENCE [LARGE SCALE GENOMIC DNA]</scope>
</reference>
<name>A0A4W3GLV0_CALMI</name>
<dbReference type="GeneTree" id="ENSGT00940000164475"/>
<dbReference type="PANTHER" id="PTHR48071:SF15">
    <property type="entry name" value="SRCR DOMAIN-CONTAINING PROTEIN"/>
    <property type="match status" value="1"/>
</dbReference>
<dbReference type="SMART" id="SM00202">
    <property type="entry name" value="SR"/>
    <property type="match status" value="4"/>
</dbReference>
<evidence type="ECO:0000256" key="10">
    <source>
        <dbReference type="ARBA" id="ARBA00069168"/>
    </source>
</evidence>
<dbReference type="FunFam" id="3.10.250.10:FF:000007">
    <property type="entry name" value="Soluble scavenger receptor cysteine-rich domain-containing protein SSC5D"/>
    <property type="match status" value="2"/>
</dbReference>
<evidence type="ECO:0000256" key="8">
    <source>
        <dbReference type="ARBA" id="ARBA00058074"/>
    </source>
</evidence>
<feature type="disulfide bond" evidence="11">
    <location>
        <begin position="403"/>
        <end position="467"/>
    </location>
</feature>
<feature type="domain" description="SRCR" evidence="12">
    <location>
        <begin position="378"/>
        <end position="478"/>
    </location>
</feature>
<reference evidence="13" key="4">
    <citation type="submission" date="2025-08" db="UniProtKB">
        <authorList>
            <consortium name="Ensembl"/>
        </authorList>
    </citation>
    <scope>IDENTIFICATION</scope>
</reference>
<dbReference type="Gene3D" id="3.10.250.10">
    <property type="entry name" value="SRCR-like domain"/>
    <property type="match status" value="4"/>
</dbReference>
<keyword evidence="5 11" id="KW-1015">Disulfide bond</keyword>
<dbReference type="Ensembl" id="ENSCMIT00000004016.1">
    <property type="protein sequence ID" value="ENSCMIP00000003870.1"/>
    <property type="gene ID" value="ENSCMIG00000002240.1"/>
</dbReference>
<dbReference type="PRINTS" id="PR00258">
    <property type="entry name" value="SPERACTRCPTR"/>
</dbReference>
<evidence type="ECO:0000313" key="14">
    <source>
        <dbReference type="Proteomes" id="UP000314986"/>
    </source>
</evidence>
<dbReference type="FunFam" id="3.10.250.10:FF:000009">
    <property type="entry name" value="WC1"/>
    <property type="match status" value="1"/>
</dbReference>
<evidence type="ECO:0000256" key="5">
    <source>
        <dbReference type="ARBA" id="ARBA00023157"/>
    </source>
</evidence>
<reference evidence="14" key="3">
    <citation type="journal article" date="2014" name="Nature">
        <title>Elephant shark genome provides unique insights into gnathostome evolution.</title>
        <authorList>
            <consortium name="International Elephant Shark Genome Sequencing Consortium"/>
            <person name="Venkatesh B."/>
            <person name="Lee A.P."/>
            <person name="Ravi V."/>
            <person name="Maurya A.K."/>
            <person name="Lian M.M."/>
            <person name="Swann J.B."/>
            <person name="Ohta Y."/>
            <person name="Flajnik M.F."/>
            <person name="Sutoh Y."/>
            <person name="Kasahara M."/>
            <person name="Hoon S."/>
            <person name="Gangu V."/>
            <person name="Roy S.W."/>
            <person name="Irimia M."/>
            <person name="Korzh V."/>
            <person name="Kondrychyn I."/>
            <person name="Lim Z.W."/>
            <person name="Tay B.H."/>
            <person name="Tohari S."/>
            <person name="Kong K.W."/>
            <person name="Ho S."/>
            <person name="Lorente-Galdos B."/>
            <person name="Quilez J."/>
            <person name="Marques-Bonet T."/>
            <person name="Raney B.J."/>
            <person name="Ingham P.W."/>
            <person name="Tay A."/>
            <person name="Hillier L.W."/>
            <person name="Minx P."/>
            <person name="Boehm T."/>
            <person name="Wilson R.K."/>
            <person name="Brenner S."/>
            <person name="Warren W.C."/>
        </authorList>
    </citation>
    <scope>NUCLEOTIDE SEQUENCE [LARGE SCALE GENOMIC DNA]</scope>
</reference>
<sequence length="638" mass="68757">LAPRSCASQTDGRPQHVLRESRGAPQLHLGNCPVPIRLVDGQTMCSGRVEVLHSSIWGSVCGDHWGMEEASVVCRLLNCGDATSATGNATFGQGTGRVWLSDVRCNGTEAALDQCPAKPYGNNNCHHSQDAGIICSGKEISPALFSLIQIIIEPKPKSFLPPSLSGPVPVRLVDGNNMCSGRVEVLHNSTWGSVCGDRWDKKGASVVCRALNCGGARSATVNATFGNDTGPIWLSNLRCEGTEAAVDQCSSNPWNTNNAVELASSFGRVYTVNPEQQILVNGNNMCSGRVEVLHNSTWESVHGDHWGTEEANVVCRLLNCGEATSATGNAAFGQGTGPVWLSDVRCNGTEVALDQCFGAVFRQDLGSHDTPFRCPVPVRLVNGNNMCSGRVEVLHDTIWGTVCGDHWGTQEANVVCRLLNCGEATSATGNASFGQGTGPVWLSDVRCNGTEAALDQCPAKPYGINTCHHSQDASVTCVMGWRLLSIIARQTHMEIITVATVRTPVLSAQVSILNSQLLSNPNGSSVGHGHEHGYDERMGFECRNNNRLHFGRMSQGTERSGFWIRAGSWVQQVGGQGGERMGGWVKAQSKRKMFRWDLKELRWRDCGIEFQSVGTEMPDRPTTNSGEGSNDYFVLSLL</sequence>
<keyword evidence="7" id="KW-0325">Glycoprotein</keyword>
<reference evidence="13" key="5">
    <citation type="submission" date="2025-09" db="UniProtKB">
        <authorList>
            <consortium name="Ensembl"/>
        </authorList>
    </citation>
    <scope>IDENTIFICATION</scope>
</reference>
<evidence type="ECO:0000256" key="11">
    <source>
        <dbReference type="PROSITE-ProRule" id="PRU00196"/>
    </source>
</evidence>
<accession>A0A4W3GLV0</accession>
<keyword evidence="6" id="KW-0675">Receptor</keyword>
<evidence type="ECO:0000256" key="7">
    <source>
        <dbReference type="ARBA" id="ARBA00023180"/>
    </source>
</evidence>
<dbReference type="PANTHER" id="PTHR48071">
    <property type="entry name" value="SRCR DOMAIN-CONTAINING PROTEIN"/>
    <property type="match status" value="1"/>
</dbReference>
<evidence type="ECO:0000256" key="9">
    <source>
        <dbReference type="ARBA" id="ARBA00064153"/>
    </source>
</evidence>
<protein>
    <recommendedName>
        <fullName evidence="10">Soluble scavenger receptor cysteine-rich domain-containing protein SSC5D</fullName>
    </recommendedName>
</protein>
<feature type="disulfide bond" evidence="11">
    <location>
        <begin position="416"/>
        <end position="477"/>
    </location>
</feature>
<evidence type="ECO:0000256" key="3">
    <source>
        <dbReference type="ARBA" id="ARBA00022729"/>
    </source>
</evidence>
<comment type="caution">
    <text evidence="11">Lacks conserved residue(s) required for the propagation of feature annotation.</text>
</comment>
<keyword evidence="3" id="KW-0732">Signal</keyword>
<feature type="disulfide bond" evidence="11">
    <location>
        <begin position="61"/>
        <end position="125"/>
    </location>
</feature>
<evidence type="ECO:0000313" key="13">
    <source>
        <dbReference type="Ensembl" id="ENSCMIP00000003870.1"/>
    </source>
</evidence>
<dbReference type="AlphaFoldDB" id="A0A4W3GLV0"/>